<reference evidence="1" key="1">
    <citation type="journal article" date="2020" name="Nature">
        <title>Giant virus diversity and host interactions through global metagenomics.</title>
        <authorList>
            <person name="Schulz F."/>
            <person name="Roux S."/>
            <person name="Paez-Espino D."/>
            <person name="Jungbluth S."/>
            <person name="Walsh D.A."/>
            <person name="Denef V.J."/>
            <person name="McMahon K.D."/>
            <person name="Konstantinidis K.T."/>
            <person name="Eloe-Fadrosh E.A."/>
            <person name="Kyrpides N.C."/>
            <person name="Woyke T."/>
        </authorList>
    </citation>
    <scope>NUCLEOTIDE SEQUENCE</scope>
    <source>
        <strain evidence="1">GVMAG-M-3300009155-48</strain>
    </source>
</reference>
<protein>
    <submittedName>
        <fullName evidence="1">Uncharacterized protein</fullName>
    </submittedName>
</protein>
<accession>A0A6C0ET81</accession>
<name>A0A6C0ET81_9ZZZZ</name>
<evidence type="ECO:0000313" key="1">
    <source>
        <dbReference type="EMBL" id="QHT31723.1"/>
    </source>
</evidence>
<sequence>MTEIKPSTIENEFYFGDLPGSLQYHIDPNAIMEISNITDTNVGTISDNAGFVFESHTKSAFKSVIPNTPMGKDNEWNMILLIKKVVDDNIWLKAALRNKATGRIALMTSTDKYENLTNNGHRAIQSCNDDWFVGHYRMSAPMFFWRELVNRLKY</sequence>
<dbReference type="AlphaFoldDB" id="A0A6C0ET81"/>
<proteinExistence type="predicted"/>
<dbReference type="EMBL" id="MN738924">
    <property type="protein sequence ID" value="QHT31723.1"/>
    <property type="molecule type" value="Genomic_DNA"/>
</dbReference>
<organism evidence="1">
    <name type="scientific">viral metagenome</name>
    <dbReference type="NCBI Taxonomy" id="1070528"/>
    <lineage>
        <taxon>unclassified sequences</taxon>
        <taxon>metagenomes</taxon>
        <taxon>organismal metagenomes</taxon>
    </lineage>
</organism>